<sequence>MNIKKVLSKVLVCSLIVASNSFMAMPSMKAKAAETKDGWKTLVLICPRTEIQKTPYIAAGTTLMYTSEVEKVKKDAKFMEETINNDSMNKANMTVDVAVSDMPIEHLSLSMADGLTINIEDILDKYAPQGKYDSVLVVYRNNDYTTNLGTTNITDLPKYRDTNGAIVTTVRLDDADHKMNYIDNIEPMYLIDRFAVGICEYLSSEGFSLDESYFQPYNDGQDLYQYNKGKRSWYRGYFAGLKWGENSKGGITEAMWNHRPTNK</sequence>
<feature type="chain" id="PRO_5039251610" evidence="1">
    <location>
        <begin position="25"/>
        <end position="263"/>
    </location>
</feature>
<protein>
    <submittedName>
        <fullName evidence="2">Uncharacterized protein</fullName>
    </submittedName>
</protein>
<accession>A0A1I0V8S5</accession>
<organism evidence="2 3">
    <name type="scientific">Clostridium frigidicarnis</name>
    <dbReference type="NCBI Taxonomy" id="84698"/>
    <lineage>
        <taxon>Bacteria</taxon>
        <taxon>Bacillati</taxon>
        <taxon>Bacillota</taxon>
        <taxon>Clostridia</taxon>
        <taxon>Eubacteriales</taxon>
        <taxon>Clostridiaceae</taxon>
        <taxon>Clostridium</taxon>
    </lineage>
</organism>
<evidence type="ECO:0000256" key="1">
    <source>
        <dbReference type="SAM" id="SignalP"/>
    </source>
</evidence>
<dbReference type="EMBL" id="FOKI01000001">
    <property type="protein sequence ID" value="SFA72678.1"/>
    <property type="molecule type" value="Genomic_DNA"/>
</dbReference>
<evidence type="ECO:0000313" key="3">
    <source>
        <dbReference type="Proteomes" id="UP000198619"/>
    </source>
</evidence>
<feature type="signal peptide" evidence="1">
    <location>
        <begin position="1"/>
        <end position="24"/>
    </location>
</feature>
<dbReference type="Proteomes" id="UP000198619">
    <property type="component" value="Unassembled WGS sequence"/>
</dbReference>
<dbReference type="RefSeq" id="WP_090037969.1">
    <property type="nucleotide sequence ID" value="NZ_FOKI01000001.1"/>
</dbReference>
<gene>
    <name evidence="2" type="ORF">SAMN04488528_1001233</name>
</gene>
<proteinExistence type="predicted"/>
<evidence type="ECO:0000313" key="2">
    <source>
        <dbReference type="EMBL" id="SFA72678.1"/>
    </source>
</evidence>
<keyword evidence="3" id="KW-1185">Reference proteome</keyword>
<keyword evidence="1" id="KW-0732">Signal</keyword>
<dbReference type="AlphaFoldDB" id="A0A1I0V8S5"/>
<reference evidence="2 3" key="1">
    <citation type="submission" date="2016-10" db="EMBL/GenBank/DDBJ databases">
        <authorList>
            <person name="de Groot N.N."/>
        </authorList>
    </citation>
    <scope>NUCLEOTIDE SEQUENCE [LARGE SCALE GENOMIC DNA]</scope>
    <source>
        <strain evidence="2 3">DSM 12271</strain>
    </source>
</reference>
<name>A0A1I0V8S5_9CLOT</name>